<reference evidence="1 2" key="1">
    <citation type="submission" date="2019-10" db="EMBL/GenBank/DDBJ databases">
        <authorList>
            <person name="Karimi E."/>
        </authorList>
    </citation>
    <scope>NUCLEOTIDE SEQUENCE [LARGE SCALE GENOMIC DNA]</scope>
    <source>
        <strain evidence="1">Pantoea sp. 111</strain>
    </source>
</reference>
<sequence>MSFSYSAGDACIVSEVSKVIHACFNKFGGGTILIKTECGYFGREDEKSHLLNLLDNTRLK</sequence>
<gene>
    <name evidence="1" type="ORF">PANT111_40008</name>
</gene>
<proteinExistence type="predicted"/>
<protein>
    <submittedName>
        <fullName evidence="1">Uncharacterized protein</fullName>
    </submittedName>
</protein>
<evidence type="ECO:0000313" key="2">
    <source>
        <dbReference type="Proteomes" id="UP000433737"/>
    </source>
</evidence>
<dbReference type="Proteomes" id="UP000433737">
    <property type="component" value="Unassembled WGS sequence"/>
</dbReference>
<name>A0AAX3JA57_9GAMM</name>
<dbReference type="EMBL" id="CABWMH010000034">
    <property type="protein sequence ID" value="VXC35131.1"/>
    <property type="molecule type" value="Genomic_DNA"/>
</dbReference>
<evidence type="ECO:0000313" key="1">
    <source>
        <dbReference type="EMBL" id="VXC35131.1"/>
    </source>
</evidence>
<accession>A0AAX3JA57</accession>
<organism evidence="1 2">
    <name type="scientific">Pantoea brenneri</name>
    <dbReference type="NCBI Taxonomy" id="472694"/>
    <lineage>
        <taxon>Bacteria</taxon>
        <taxon>Pseudomonadati</taxon>
        <taxon>Pseudomonadota</taxon>
        <taxon>Gammaproteobacteria</taxon>
        <taxon>Enterobacterales</taxon>
        <taxon>Erwiniaceae</taxon>
        <taxon>Pantoea</taxon>
    </lineage>
</organism>
<comment type="caution">
    <text evidence="1">The sequence shown here is derived from an EMBL/GenBank/DDBJ whole genome shotgun (WGS) entry which is preliminary data.</text>
</comment>
<dbReference type="AlphaFoldDB" id="A0AAX3JA57"/>